<evidence type="ECO:0000259" key="3">
    <source>
        <dbReference type="PROSITE" id="PS50937"/>
    </source>
</evidence>
<evidence type="ECO:0000313" key="5">
    <source>
        <dbReference type="Proteomes" id="UP000198546"/>
    </source>
</evidence>
<keyword evidence="5" id="KW-1185">Reference proteome</keyword>
<dbReference type="InterPro" id="IPR047057">
    <property type="entry name" value="MerR_fam"/>
</dbReference>
<dbReference type="STRING" id="675864.SAMN04489747_3130"/>
<evidence type="ECO:0000256" key="1">
    <source>
        <dbReference type="ARBA" id="ARBA00023125"/>
    </source>
</evidence>
<dbReference type="EMBL" id="LT629688">
    <property type="protein sequence ID" value="SDE33037.1"/>
    <property type="molecule type" value="Genomic_DNA"/>
</dbReference>
<dbReference type="OrthoDB" id="3191171at2"/>
<dbReference type="PANTHER" id="PTHR30204">
    <property type="entry name" value="REDOX-CYCLING DRUG-SENSING TRANSCRIPTIONAL ACTIVATOR SOXR"/>
    <property type="match status" value="1"/>
</dbReference>
<dbReference type="PANTHER" id="PTHR30204:SF89">
    <property type="entry name" value="HTH MERR-TYPE DOMAIN-CONTAINING PROTEIN"/>
    <property type="match status" value="1"/>
</dbReference>
<dbReference type="AlphaFoldDB" id="A0A1G7C168"/>
<dbReference type="Pfam" id="PF13411">
    <property type="entry name" value="MerR_1"/>
    <property type="match status" value="1"/>
</dbReference>
<evidence type="ECO:0000256" key="2">
    <source>
        <dbReference type="SAM" id="MobiDB-lite"/>
    </source>
</evidence>
<accession>A0A1G7C168</accession>
<dbReference type="InterPro" id="IPR000551">
    <property type="entry name" value="MerR-type_HTH_dom"/>
</dbReference>
<dbReference type="InterPro" id="IPR009061">
    <property type="entry name" value="DNA-bd_dom_put_sf"/>
</dbReference>
<dbReference type="CDD" id="cd00592">
    <property type="entry name" value="HTH_MerR-like"/>
    <property type="match status" value="1"/>
</dbReference>
<feature type="region of interest" description="Disordered" evidence="2">
    <location>
        <begin position="80"/>
        <end position="129"/>
    </location>
</feature>
<organism evidence="4 5">
    <name type="scientific">Auraticoccus monumenti</name>
    <dbReference type="NCBI Taxonomy" id="675864"/>
    <lineage>
        <taxon>Bacteria</taxon>
        <taxon>Bacillati</taxon>
        <taxon>Actinomycetota</taxon>
        <taxon>Actinomycetes</taxon>
        <taxon>Propionibacteriales</taxon>
        <taxon>Propionibacteriaceae</taxon>
        <taxon>Auraticoccus</taxon>
    </lineage>
</organism>
<feature type="domain" description="HTH merR-type" evidence="3">
    <location>
        <begin position="20"/>
        <end position="78"/>
    </location>
</feature>
<dbReference type="Gene3D" id="1.10.1660.10">
    <property type="match status" value="1"/>
</dbReference>
<dbReference type="PROSITE" id="PS50937">
    <property type="entry name" value="HTH_MERR_2"/>
    <property type="match status" value="1"/>
</dbReference>
<gene>
    <name evidence="4" type="ORF">SAMN04489747_3130</name>
</gene>
<dbReference type="Proteomes" id="UP000198546">
    <property type="component" value="Chromosome i"/>
</dbReference>
<reference evidence="4 5" key="1">
    <citation type="submission" date="2016-10" db="EMBL/GenBank/DDBJ databases">
        <authorList>
            <person name="de Groot N.N."/>
        </authorList>
    </citation>
    <scope>NUCLEOTIDE SEQUENCE [LARGE SCALE GENOMIC DNA]</scope>
    <source>
        <strain evidence="4 5">MON 2.2</strain>
    </source>
</reference>
<evidence type="ECO:0000313" key="4">
    <source>
        <dbReference type="EMBL" id="SDE33037.1"/>
    </source>
</evidence>
<feature type="compositionally biased region" description="Pro residues" evidence="2">
    <location>
        <begin position="84"/>
        <end position="103"/>
    </location>
</feature>
<keyword evidence="1" id="KW-0238">DNA-binding</keyword>
<sequence length="242" mass="26604">MAGQRSIGQVLSVLKSQFPDVSISKIRFLESEGLVSPERAPSGYRKYSEGDVERLRYILRVQKDHYLPLRVIREHLDMMDRGMQPPPLETPHPVPAAPGPEPDQAPVSAASASVPAAAEPGPQRPQPPLRLSRVELLRSSGLSEAALVELERQMIVVPRRGTGFYDRDALTIAMVARRLADFGMDARHMRAFKMAADREAGLIEQAIAPFQRRGSSGRTVSADVVKLVGIAHSALLRTAMDR</sequence>
<protein>
    <submittedName>
        <fullName evidence="4">MerR family regulatory protein</fullName>
    </submittedName>
</protein>
<name>A0A1G7C168_9ACTN</name>
<proteinExistence type="predicted"/>
<dbReference type="GO" id="GO:0003677">
    <property type="term" value="F:DNA binding"/>
    <property type="evidence" value="ECO:0007669"/>
    <property type="project" value="UniProtKB-KW"/>
</dbReference>
<feature type="compositionally biased region" description="Low complexity" evidence="2">
    <location>
        <begin position="105"/>
        <end position="121"/>
    </location>
</feature>
<dbReference type="RefSeq" id="WP_090594831.1">
    <property type="nucleotide sequence ID" value="NZ_LT629688.1"/>
</dbReference>
<dbReference type="GO" id="GO:0003700">
    <property type="term" value="F:DNA-binding transcription factor activity"/>
    <property type="evidence" value="ECO:0007669"/>
    <property type="project" value="InterPro"/>
</dbReference>
<dbReference type="SMART" id="SM00422">
    <property type="entry name" value="HTH_MERR"/>
    <property type="match status" value="1"/>
</dbReference>
<dbReference type="SUPFAM" id="SSF46955">
    <property type="entry name" value="Putative DNA-binding domain"/>
    <property type="match status" value="1"/>
</dbReference>